<dbReference type="PANTHER" id="PTHR35541:SF1">
    <property type="entry name" value="RAD9, HUS1, RAD1-INTERACTING NUCLEAR ORPHAN PROTEIN 1"/>
    <property type="match status" value="1"/>
</dbReference>
<dbReference type="EMBL" id="JANPWB010000008">
    <property type="protein sequence ID" value="KAJ1165926.1"/>
    <property type="molecule type" value="Genomic_DNA"/>
</dbReference>
<dbReference type="GO" id="GO:0005634">
    <property type="term" value="C:nucleus"/>
    <property type="evidence" value="ECO:0007669"/>
    <property type="project" value="InterPro"/>
</dbReference>
<feature type="region of interest" description="Disordered" evidence="1">
    <location>
        <begin position="180"/>
        <end position="199"/>
    </location>
</feature>
<evidence type="ECO:0000313" key="3">
    <source>
        <dbReference type="Proteomes" id="UP001066276"/>
    </source>
</evidence>
<evidence type="ECO:0008006" key="4">
    <source>
        <dbReference type="Google" id="ProtNLM"/>
    </source>
</evidence>
<proteinExistence type="predicted"/>
<dbReference type="Pfam" id="PF15319">
    <property type="entry name" value="RHINO"/>
    <property type="match status" value="1"/>
</dbReference>
<dbReference type="GO" id="GO:0000077">
    <property type="term" value="P:DNA damage checkpoint signaling"/>
    <property type="evidence" value="ECO:0007669"/>
    <property type="project" value="InterPro"/>
</dbReference>
<dbReference type="GO" id="GO:0005694">
    <property type="term" value="C:chromosome"/>
    <property type="evidence" value="ECO:0007669"/>
    <property type="project" value="TreeGrafter"/>
</dbReference>
<evidence type="ECO:0000256" key="1">
    <source>
        <dbReference type="SAM" id="MobiDB-lite"/>
    </source>
</evidence>
<accession>A0AAV7SPJ2</accession>
<dbReference type="Proteomes" id="UP001066276">
    <property type="component" value="Chromosome 4_2"/>
</dbReference>
<sequence length="305" mass="34350">MPRRKKSSCNPRKPQLPFLENPLHGPIHQYGSPLQKAENPRYVPAKPLDQSTSTSWVSPQFDHTVDLHFPGRRRRHISNSTLDVPVRTRKTNRTLLNASKACRRPSVCKFPPLDFKDISGIPSDPTDSLFELRPLGRHNEIEKCNPARGNDPVLVTKTRPRNHLVQAAPLPSLLEIENDDGSAADTLSPPEVATPEPTPLLRRSSIQLRRVLLPPKHSSEGGSPTQFSRRAITLCCDSELDRSCGTPEGLTPFPVLVQDTPEHEYGVRITWRRRREFMKYLKDRGKLKSSEILVKRGPLSSLPSN</sequence>
<evidence type="ECO:0000313" key="2">
    <source>
        <dbReference type="EMBL" id="KAJ1165926.1"/>
    </source>
</evidence>
<gene>
    <name evidence="2" type="ORF">NDU88_006343</name>
</gene>
<keyword evidence="3" id="KW-1185">Reference proteome</keyword>
<feature type="region of interest" description="Disordered" evidence="1">
    <location>
        <begin position="1"/>
        <end position="30"/>
    </location>
</feature>
<dbReference type="GO" id="GO:0071479">
    <property type="term" value="P:cellular response to ionizing radiation"/>
    <property type="evidence" value="ECO:0007669"/>
    <property type="project" value="InterPro"/>
</dbReference>
<protein>
    <recommendedName>
        <fullName evidence="4">RAD9, HUS1, RAD1-interacting nuclear orphan protein 1</fullName>
    </recommendedName>
</protein>
<reference evidence="2" key="1">
    <citation type="journal article" date="2022" name="bioRxiv">
        <title>Sequencing and chromosome-scale assembly of the giantPleurodeles waltlgenome.</title>
        <authorList>
            <person name="Brown T."/>
            <person name="Elewa A."/>
            <person name="Iarovenko S."/>
            <person name="Subramanian E."/>
            <person name="Araus A.J."/>
            <person name="Petzold A."/>
            <person name="Susuki M."/>
            <person name="Suzuki K.-i.T."/>
            <person name="Hayashi T."/>
            <person name="Toyoda A."/>
            <person name="Oliveira C."/>
            <person name="Osipova E."/>
            <person name="Leigh N.D."/>
            <person name="Simon A."/>
            <person name="Yun M.H."/>
        </authorList>
    </citation>
    <scope>NUCLEOTIDE SEQUENCE</scope>
    <source>
        <strain evidence="2">20211129_DDA</strain>
        <tissue evidence="2">Liver</tissue>
    </source>
</reference>
<dbReference type="GO" id="GO:0000725">
    <property type="term" value="P:recombinational repair"/>
    <property type="evidence" value="ECO:0007669"/>
    <property type="project" value="TreeGrafter"/>
</dbReference>
<organism evidence="2 3">
    <name type="scientific">Pleurodeles waltl</name>
    <name type="common">Iberian ribbed newt</name>
    <dbReference type="NCBI Taxonomy" id="8319"/>
    <lineage>
        <taxon>Eukaryota</taxon>
        <taxon>Metazoa</taxon>
        <taxon>Chordata</taxon>
        <taxon>Craniata</taxon>
        <taxon>Vertebrata</taxon>
        <taxon>Euteleostomi</taxon>
        <taxon>Amphibia</taxon>
        <taxon>Batrachia</taxon>
        <taxon>Caudata</taxon>
        <taxon>Salamandroidea</taxon>
        <taxon>Salamandridae</taxon>
        <taxon>Pleurodelinae</taxon>
        <taxon>Pleurodeles</taxon>
    </lineage>
</organism>
<dbReference type="AlphaFoldDB" id="A0AAV7SPJ2"/>
<dbReference type="PANTHER" id="PTHR35541">
    <property type="entry name" value="RAD9, HUS1, RAD1-INTERACTING NUCLEAR ORPHAN PROTEIN 1"/>
    <property type="match status" value="1"/>
</dbReference>
<name>A0AAV7SPJ2_PLEWA</name>
<comment type="caution">
    <text evidence="2">The sequence shown here is derived from an EMBL/GenBank/DDBJ whole genome shotgun (WGS) entry which is preliminary data.</text>
</comment>
<dbReference type="InterPro" id="IPR029293">
    <property type="entry name" value="RHNO1"/>
</dbReference>